<dbReference type="SUPFAM" id="SSF52540">
    <property type="entry name" value="P-loop containing nucleoside triphosphate hydrolases"/>
    <property type="match status" value="1"/>
</dbReference>
<keyword evidence="3 5" id="KW-0067">ATP-binding</keyword>
<keyword evidence="1" id="KW-0813">Transport</keyword>
<dbReference type="InterPro" id="IPR003439">
    <property type="entry name" value="ABC_transporter-like_ATP-bd"/>
</dbReference>
<feature type="domain" description="ABC transporter" evidence="4">
    <location>
        <begin position="2"/>
        <end position="224"/>
    </location>
</feature>
<gene>
    <name evidence="5" type="ORF">H9655_12815</name>
</gene>
<accession>A0ABR8QQU3</accession>
<evidence type="ECO:0000256" key="2">
    <source>
        <dbReference type="ARBA" id="ARBA00022741"/>
    </source>
</evidence>
<keyword evidence="2" id="KW-0547">Nucleotide-binding</keyword>
<organism evidence="5 6">
    <name type="scientific">Cytobacillus stercorigallinarum</name>
    <dbReference type="NCBI Taxonomy" id="2762240"/>
    <lineage>
        <taxon>Bacteria</taxon>
        <taxon>Bacillati</taxon>
        <taxon>Bacillota</taxon>
        <taxon>Bacilli</taxon>
        <taxon>Bacillales</taxon>
        <taxon>Bacillaceae</taxon>
        <taxon>Cytobacillus</taxon>
    </lineage>
</organism>
<proteinExistence type="predicted"/>
<dbReference type="Proteomes" id="UP000657931">
    <property type="component" value="Unassembled WGS sequence"/>
</dbReference>
<keyword evidence="6" id="KW-1185">Reference proteome</keyword>
<protein>
    <submittedName>
        <fullName evidence="5">ABC transporter ATP-binding protein</fullName>
    </submittedName>
</protein>
<dbReference type="InterPro" id="IPR050166">
    <property type="entry name" value="ABC_transporter_ATP-bind"/>
</dbReference>
<dbReference type="PANTHER" id="PTHR42788">
    <property type="entry name" value="TAURINE IMPORT ATP-BINDING PROTEIN-RELATED"/>
    <property type="match status" value="1"/>
</dbReference>
<name>A0ABR8QQU3_9BACI</name>
<dbReference type="SMART" id="SM00382">
    <property type="entry name" value="AAA"/>
    <property type="match status" value="1"/>
</dbReference>
<evidence type="ECO:0000256" key="3">
    <source>
        <dbReference type="ARBA" id="ARBA00022840"/>
    </source>
</evidence>
<comment type="caution">
    <text evidence="5">The sequence shown here is derived from an EMBL/GenBank/DDBJ whole genome shotgun (WGS) entry which is preliminary data.</text>
</comment>
<dbReference type="CDD" id="cd03293">
    <property type="entry name" value="ABC_NrtD_SsuB_transporters"/>
    <property type="match status" value="1"/>
</dbReference>
<dbReference type="PROSITE" id="PS00211">
    <property type="entry name" value="ABC_TRANSPORTER_1"/>
    <property type="match status" value="1"/>
</dbReference>
<dbReference type="EMBL" id="JACSQT010000006">
    <property type="protein sequence ID" value="MBD7937905.1"/>
    <property type="molecule type" value="Genomic_DNA"/>
</dbReference>
<evidence type="ECO:0000259" key="4">
    <source>
        <dbReference type="PROSITE" id="PS50893"/>
    </source>
</evidence>
<dbReference type="InterPro" id="IPR017871">
    <property type="entry name" value="ABC_transporter-like_CS"/>
</dbReference>
<reference evidence="5 6" key="1">
    <citation type="submission" date="2020-08" db="EMBL/GenBank/DDBJ databases">
        <title>A Genomic Blueprint of the Chicken Gut Microbiome.</title>
        <authorList>
            <person name="Gilroy R."/>
            <person name="Ravi A."/>
            <person name="Getino M."/>
            <person name="Pursley I."/>
            <person name="Horton D.L."/>
            <person name="Alikhan N.-F."/>
            <person name="Baker D."/>
            <person name="Gharbi K."/>
            <person name="Hall N."/>
            <person name="Watson M."/>
            <person name="Adriaenssens E.M."/>
            <person name="Foster-Nyarko E."/>
            <person name="Jarju S."/>
            <person name="Secka A."/>
            <person name="Antonio M."/>
            <person name="Oren A."/>
            <person name="Chaudhuri R."/>
            <person name="La Ragione R.M."/>
            <person name="Hildebrand F."/>
            <person name="Pallen M.J."/>
        </authorList>
    </citation>
    <scope>NUCLEOTIDE SEQUENCE [LARGE SCALE GENOMIC DNA]</scope>
    <source>
        <strain evidence="5 6">Sa5YUA1</strain>
    </source>
</reference>
<dbReference type="GO" id="GO:0005524">
    <property type="term" value="F:ATP binding"/>
    <property type="evidence" value="ECO:0007669"/>
    <property type="project" value="UniProtKB-KW"/>
</dbReference>
<dbReference type="InterPro" id="IPR003593">
    <property type="entry name" value="AAA+_ATPase"/>
</dbReference>
<dbReference type="Gene3D" id="3.40.50.300">
    <property type="entry name" value="P-loop containing nucleotide triphosphate hydrolases"/>
    <property type="match status" value="1"/>
</dbReference>
<evidence type="ECO:0000313" key="6">
    <source>
        <dbReference type="Proteomes" id="UP000657931"/>
    </source>
</evidence>
<dbReference type="RefSeq" id="WP_191814595.1">
    <property type="nucleotide sequence ID" value="NZ_JACSQT010000006.1"/>
</dbReference>
<dbReference type="PROSITE" id="PS50893">
    <property type="entry name" value="ABC_TRANSPORTER_2"/>
    <property type="match status" value="1"/>
</dbReference>
<dbReference type="Pfam" id="PF00005">
    <property type="entry name" value="ABC_tran"/>
    <property type="match status" value="1"/>
</dbReference>
<evidence type="ECO:0000313" key="5">
    <source>
        <dbReference type="EMBL" id="MBD7937905.1"/>
    </source>
</evidence>
<dbReference type="InterPro" id="IPR027417">
    <property type="entry name" value="P-loop_NTPase"/>
</dbReference>
<sequence>MLSIERVSRTFSNGTTGFKNIELKVEQGEVIGILGTSGCGKSTLLRVLSGLDKQYDGRVVIDDETVHDVHKKIGMIFQEPRLMPWLKVHDNIGFGLQKKEQSKIAQYIKAVGLEGFENHYPKDLSGGMAQRVAIARALVTSPEILLLDEPFSALDAFTKMQLQDLLLNLWQTYQSTILLVTHDIDEALYLADRIIILRGQPGEVYQEIKIEKSKPRSRGDQDLAALKDEILQLLDLSQPKAI</sequence>
<evidence type="ECO:0000256" key="1">
    <source>
        <dbReference type="ARBA" id="ARBA00022448"/>
    </source>
</evidence>
<dbReference type="PANTHER" id="PTHR42788:SF19">
    <property type="entry name" value="ALIPHATIC SULFONATES IMPORT ATP-BINDING PROTEIN SSUB 2"/>
    <property type="match status" value="1"/>
</dbReference>